<evidence type="ECO:0000256" key="1">
    <source>
        <dbReference type="SAM" id="Phobius"/>
    </source>
</evidence>
<keyword evidence="1" id="KW-0812">Transmembrane</keyword>
<dbReference type="Proteomes" id="UP000887226">
    <property type="component" value="Unassembled WGS sequence"/>
</dbReference>
<feature type="transmembrane region" description="Helical" evidence="1">
    <location>
        <begin position="33"/>
        <end position="56"/>
    </location>
</feature>
<protein>
    <submittedName>
        <fullName evidence="2">Uncharacterized protein</fullName>
    </submittedName>
</protein>
<accession>A0A9P7Z7C2</accession>
<name>A0A9P7Z7C2_9HELO</name>
<gene>
    <name evidence="2" type="ORF">BJ878DRAFT_247331</name>
</gene>
<sequence length="65" mass="6936">MSIVSHALTVLSSLVGVSWYSASFSSSPSFSGVSSRFCFLLTSCCCTLLIALDVTFCRDSSKRVS</sequence>
<evidence type="ECO:0000313" key="3">
    <source>
        <dbReference type="Proteomes" id="UP000887226"/>
    </source>
</evidence>
<dbReference type="EMBL" id="MU253789">
    <property type="protein sequence ID" value="KAG9246889.1"/>
    <property type="molecule type" value="Genomic_DNA"/>
</dbReference>
<keyword evidence="1" id="KW-1133">Transmembrane helix</keyword>
<dbReference type="AlphaFoldDB" id="A0A9P7Z7C2"/>
<evidence type="ECO:0000313" key="2">
    <source>
        <dbReference type="EMBL" id="KAG9246889.1"/>
    </source>
</evidence>
<reference evidence="2" key="1">
    <citation type="journal article" date="2021" name="IMA Fungus">
        <title>Genomic characterization of three marine fungi, including Emericellopsis atlantica sp. nov. with signatures of a generalist lifestyle and marine biomass degradation.</title>
        <authorList>
            <person name="Hagestad O.C."/>
            <person name="Hou L."/>
            <person name="Andersen J.H."/>
            <person name="Hansen E.H."/>
            <person name="Altermark B."/>
            <person name="Li C."/>
            <person name="Kuhnert E."/>
            <person name="Cox R.J."/>
            <person name="Crous P.W."/>
            <person name="Spatafora J.W."/>
            <person name="Lail K."/>
            <person name="Amirebrahimi M."/>
            <person name="Lipzen A."/>
            <person name="Pangilinan J."/>
            <person name="Andreopoulos W."/>
            <person name="Hayes R.D."/>
            <person name="Ng V."/>
            <person name="Grigoriev I.V."/>
            <person name="Jackson S.A."/>
            <person name="Sutton T.D.S."/>
            <person name="Dobson A.D.W."/>
            <person name="Rama T."/>
        </authorList>
    </citation>
    <scope>NUCLEOTIDE SEQUENCE</scope>
    <source>
        <strain evidence="2">TRa3180A</strain>
    </source>
</reference>
<organism evidence="2 3">
    <name type="scientific">Calycina marina</name>
    <dbReference type="NCBI Taxonomy" id="1763456"/>
    <lineage>
        <taxon>Eukaryota</taxon>
        <taxon>Fungi</taxon>
        <taxon>Dikarya</taxon>
        <taxon>Ascomycota</taxon>
        <taxon>Pezizomycotina</taxon>
        <taxon>Leotiomycetes</taxon>
        <taxon>Helotiales</taxon>
        <taxon>Pezizellaceae</taxon>
        <taxon>Calycina</taxon>
    </lineage>
</organism>
<keyword evidence="3" id="KW-1185">Reference proteome</keyword>
<comment type="caution">
    <text evidence="2">The sequence shown here is derived from an EMBL/GenBank/DDBJ whole genome shotgun (WGS) entry which is preliminary data.</text>
</comment>
<keyword evidence="1" id="KW-0472">Membrane</keyword>
<proteinExistence type="predicted"/>